<dbReference type="AlphaFoldDB" id="K1V7Q9"/>
<reference evidence="1" key="1">
    <citation type="journal article" date="2013" name="Environ. Microbiol.">
        <title>Microbiota from the distal guts of lean and obese adolescents exhibit partial functional redundancy besides clear differences in community structure.</title>
        <authorList>
            <person name="Ferrer M."/>
            <person name="Ruiz A."/>
            <person name="Lanza F."/>
            <person name="Haange S.B."/>
            <person name="Oberbach A."/>
            <person name="Till H."/>
            <person name="Bargiela R."/>
            <person name="Campoy C."/>
            <person name="Segura M.T."/>
            <person name="Richter M."/>
            <person name="von Bergen M."/>
            <person name="Seifert J."/>
            <person name="Suarez A."/>
        </authorList>
    </citation>
    <scope>NUCLEOTIDE SEQUENCE</scope>
</reference>
<dbReference type="GO" id="GO:0016787">
    <property type="term" value="F:hydrolase activity"/>
    <property type="evidence" value="ECO:0007669"/>
    <property type="project" value="UniProtKB-KW"/>
</dbReference>
<keyword evidence="1" id="KW-0378">Hydrolase</keyword>
<comment type="caution">
    <text evidence="1">The sequence shown here is derived from an EMBL/GenBank/DDBJ whole genome shotgun (WGS) entry which is preliminary data.</text>
</comment>
<proteinExistence type="predicted"/>
<organism evidence="1">
    <name type="scientific">human gut metagenome</name>
    <dbReference type="NCBI Taxonomy" id="408170"/>
    <lineage>
        <taxon>unclassified sequences</taxon>
        <taxon>metagenomes</taxon>
        <taxon>organismal metagenomes</taxon>
    </lineage>
</organism>
<gene>
    <name evidence="1" type="ORF">LEA_01834</name>
</gene>
<dbReference type="InterPro" id="IPR017853">
    <property type="entry name" value="GH"/>
</dbReference>
<protein>
    <submittedName>
        <fullName evidence="1">Glycosyl hydrolase</fullName>
    </submittedName>
</protein>
<accession>K1V7Q9</accession>
<dbReference type="PANTHER" id="PTHR42732:SF1">
    <property type="entry name" value="BETA-MANNOSIDASE"/>
    <property type="match status" value="1"/>
</dbReference>
<dbReference type="PANTHER" id="PTHR42732">
    <property type="entry name" value="BETA-GALACTOSIDASE"/>
    <property type="match status" value="1"/>
</dbReference>
<dbReference type="EMBL" id="AJWY01001281">
    <property type="protein sequence ID" value="EKC80011.1"/>
    <property type="molecule type" value="Genomic_DNA"/>
</dbReference>
<dbReference type="InterPro" id="IPR051913">
    <property type="entry name" value="GH2_Domain-Containing"/>
</dbReference>
<sequence>PNLYRMRVSVESDTSRDEIEIATGFRNIRVTPEEGFRLNDSLVRVHGVTLYYDRPGTGSAMEAEDYAEDFAFIRELGANALRSPAGPHAPLSVRPLTTAQAYWSGSTCR</sequence>
<dbReference type="Gene3D" id="3.20.20.80">
    <property type="entry name" value="Glycosidases"/>
    <property type="match status" value="1"/>
</dbReference>
<dbReference type="SUPFAM" id="SSF51445">
    <property type="entry name" value="(Trans)glycosidases"/>
    <property type="match status" value="1"/>
</dbReference>
<name>K1V7Q9_9ZZZZ</name>
<evidence type="ECO:0000313" key="1">
    <source>
        <dbReference type="EMBL" id="EKC80011.1"/>
    </source>
</evidence>
<feature type="non-terminal residue" evidence="1">
    <location>
        <position position="1"/>
    </location>
</feature>